<dbReference type="GO" id="GO:0000160">
    <property type="term" value="P:phosphorelay signal transduction system"/>
    <property type="evidence" value="ECO:0007669"/>
    <property type="project" value="InterPro"/>
</dbReference>
<evidence type="ECO:0000259" key="1">
    <source>
        <dbReference type="PROSITE" id="PS50894"/>
    </source>
</evidence>
<name>A0A1W1BAY4_9ZZZZ</name>
<keyword evidence="2" id="KW-0808">Transferase</keyword>
<evidence type="ECO:0000313" key="2">
    <source>
        <dbReference type="EMBL" id="SFV50635.1"/>
    </source>
</evidence>
<dbReference type="InterPro" id="IPR036641">
    <property type="entry name" value="HPT_dom_sf"/>
</dbReference>
<dbReference type="GO" id="GO:0016301">
    <property type="term" value="F:kinase activity"/>
    <property type="evidence" value="ECO:0007669"/>
    <property type="project" value="UniProtKB-KW"/>
</dbReference>
<sequence length="112" mass="12329">MALSNPDYSNLDYETVAKNIGLKSKHIPLLLSSYLEESGPIFAKLQSAIETNDYETIRGAAHSLKGSSGNLRFNELYEMAKEMELAASDTNNSFEYAKYLEAISSAVATIKI</sequence>
<protein>
    <submittedName>
        <fullName evidence="2">Periplasmic sensor hybrid histidine kinase</fullName>
    </submittedName>
</protein>
<dbReference type="SUPFAM" id="SSF47226">
    <property type="entry name" value="Histidine-containing phosphotransfer domain, HPT domain"/>
    <property type="match status" value="1"/>
</dbReference>
<dbReference type="EMBL" id="FPHF01000011">
    <property type="protein sequence ID" value="SFV50635.1"/>
    <property type="molecule type" value="Genomic_DNA"/>
</dbReference>
<dbReference type="InterPro" id="IPR008207">
    <property type="entry name" value="Sig_transdc_His_kin_Hpt_dom"/>
</dbReference>
<keyword evidence="2" id="KW-0418">Kinase</keyword>
<reference evidence="2" key="1">
    <citation type="submission" date="2016-10" db="EMBL/GenBank/DDBJ databases">
        <authorList>
            <person name="de Groot N.N."/>
        </authorList>
    </citation>
    <scope>NUCLEOTIDE SEQUENCE</scope>
</reference>
<dbReference type="AlphaFoldDB" id="A0A1W1BAY4"/>
<dbReference type="Gene3D" id="1.20.120.160">
    <property type="entry name" value="HPT domain"/>
    <property type="match status" value="1"/>
</dbReference>
<feature type="domain" description="HPt" evidence="1">
    <location>
        <begin position="23"/>
        <end position="112"/>
    </location>
</feature>
<organism evidence="2">
    <name type="scientific">hydrothermal vent metagenome</name>
    <dbReference type="NCBI Taxonomy" id="652676"/>
    <lineage>
        <taxon>unclassified sequences</taxon>
        <taxon>metagenomes</taxon>
        <taxon>ecological metagenomes</taxon>
    </lineage>
</organism>
<dbReference type="PROSITE" id="PS50894">
    <property type="entry name" value="HPT"/>
    <property type="match status" value="1"/>
</dbReference>
<accession>A0A1W1BAY4</accession>
<dbReference type="CDD" id="cd00088">
    <property type="entry name" value="HPT"/>
    <property type="match status" value="1"/>
</dbReference>
<gene>
    <name evidence="2" type="ORF">MNB_SM-4-427</name>
</gene>
<proteinExistence type="predicted"/>
<dbReference type="Pfam" id="PF01627">
    <property type="entry name" value="Hpt"/>
    <property type="match status" value="1"/>
</dbReference>